<dbReference type="PANTHER" id="PTHR43194">
    <property type="entry name" value="HYDROLASE ALPHA/BETA FOLD FAMILY"/>
    <property type="match status" value="1"/>
</dbReference>
<protein>
    <submittedName>
        <fullName evidence="2">Alpha/Beta hydrolase protein</fullName>
    </submittedName>
</protein>
<dbReference type="Proteomes" id="UP001301769">
    <property type="component" value="Unassembled WGS sequence"/>
</dbReference>
<dbReference type="EMBL" id="MU858068">
    <property type="protein sequence ID" value="KAK4216459.1"/>
    <property type="molecule type" value="Genomic_DNA"/>
</dbReference>
<evidence type="ECO:0000313" key="3">
    <source>
        <dbReference type="Proteomes" id="UP001301769"/>
    </source>
</evidence>
<sequence>MATSTFTLPSGRKMSYSLSHSTDPARPTILLSNSLCSQFSFWDPIVTRLHDLNFRVLRYDHPGHGYSGVPSDLSCTTFDSLAEDVHALVTSSNLAPYFMGGHSPGIGSSAPSLHAWMGVSMGAALGIVFATKYPGMTKKLVICDTITSSPVNAGAPDAFGPRVKAARESGSMEKAVGETMERWFGKEWIEQNPEEASRVKGLMERTSLDGFETCVAALRSSTFDLGPLFSKVGSSVESVLLVVGEKDADLPTQMAKTRDEIQKGIPEAGKEVELKVIKDAGHVCFIDGQEDFLKAVLPFLQE</sequence>
<dbReference type="InterPro" id="IPR000073">
    <property type="entry name" value="AB_hydrolase_1"/>
</dbReference>
<keyword evidence="2" id="KW-0378">Hydrolase</keyword>
<evidence type="ECO:0000313" key="2">
    <source>
        <dbReference type="EMBL" id="KAK4216459.1"/>
    </source>
</evidence>
<gene>
    <name evidence="2" type="ORF">QBC37DRAFT_416778</name>
</gene>
<reference evidence="2" key="2">
    <citation type="submission" date="2023-05" db="EMBL/GenBank/DDBJ databases">
        <authorList>
            <consortium name="Lawrence Berkeley National Laboratory"/>
            <person name="Steindorff A."/>
            <person name="Hensen N."/>
            <person name="Bonometti L."/>
            <person name="Westerberg I."/>
            <person name="Brannstrom I.O."/>
            <person name="Guillou S."/>
            <person name="Cros-Aarteil S."/>
            <person name="Calhoun S."/>
            <person name="Haridas S."/>
            <person name="Kuo A."/>
            <person name="Mondo S."/>
            <person name="Pangilinan J."/>
            <person name="Riley R."/>
            <person name="Labutti K."/>
            <person name="Andreopoulos B."/>
            <person name="Lipzen A."/>
            <person name="Chen C."/>
            <person name="Yanf M."/>
            <person name="Daum C."/>
            <person name="Ng V."/>
            <person name="Clum A."/>
            <person name="Ohm R."/>
            <person name="Martin F."/>
            <person name="Silar P."/>
            <person name="Natvig D."/>
            <person name="Lalanne C."/>
            <person name="Gautier V."/>
            <person name="Ament-Velasquez S.L."/>
            <person name="Kruys A."/>
            <person name="Hutchinson M.I."/>
            <person name="Powell A.J."/>
            <person name="Barry K."/>
            <person name="Miller A.N."/>
            <person name="Grigoriev I.V."/>
            <person name="Debuchy R."/>
            <person name="Gladieux P."/>
            <person name="Thoren M.H."/>
            <person name="Johannesson H."/>
        </authorList>
    </citation>
    <scope>NUCLEOTIDE SEQUENCE</scope>
    <source>
        <strain evidence="2">PSN293</strain>
    </source>
</reference>
<keyword evidence="3" id="KW-1185">Reference proteome</keyword>
<dbReference type="Pfam" id="PF12697">
    <property type="entry name" value="Abhydrolase_6"/>
    <property type="match status" value="1"/>
</dbReference>
<dbReference type="SUPFAM" id="SSF53474">
    <property type="entry name" value="alpha/beta-Hydrolases"/>
    <property type="match status" value="1"/>
</dbReference>
<dbReference type="InterPro" id="IPR050228">
    <property type="entry name" value="Carboxylesterase_BioH"/>
</dbReference>
<feature type="domain" description="AB hydrolase-1" evidence="1">
    <location>
        <begin position="41"/>
        <end position="292"/>
    </location>
</feature>
<accession>A0AAN7BAE9</accession>
<reference evidence="2" key="1">
    <citation type="journal article" date="2023" name="Mol. Phylogenet. Evol.">
        <title>Genome-scale phylogeny and comparative genomics of the fungal order Sordariales.</title>
        <authorList>
            <person name="Hensen N."/>
            <person name="Bonometti L."/>
            <person name="Westerberg I."/>
            <person name="Brannstrom I.O."/>
            <person name="Guillou S."/>
            <person name="Cros-Aarteil S."/>
            <person name="Calhoun S."/>
            <person name="Haridas S."/>
            <person name="Kuo A."/>
            <person name="Mondo S."/>
            <person name="Pangilinan J."/>
            <person name="Riley R."/>
            <person name="LaButti K."/>
            <person name="Andreopoulos B."/>
            <person name="Lipzen A."/>
            <person name="Chen C."/>
            <person name="Yan M."/>
            <person name="Daum C."/>
            <person name="Ng V."/>
            <person name="Clum A."/>
            <person name="Steindorff A."/>
            <person name="Ohm R.A."/>
            <person name="Martin F."/>
            <person name="Silar P."/>
            <person name="Natvig D.O."/>
            <person name="Lalanne C."/>
            <person name="Gautier V."/>
            <person name="Ament-Velasquez S.L."/>
            <person name="Kruys A."/>
            <person name="Hutchinson M.I."/>
            <person name="Powell A.J."/>
            <person name="Barry K."/>
            <person name="Miller A.N."/>
            <person name="Grigoriev I.V."/>
            <person name="Debuchy R."/>
            <person name="Gladieux P."/>
            <person name="Hiltunen Thoren M."/>
            <person name="Johannesson H."/>
        </authorList>
    </citation>
    <scope>NUCLEOTIDE SEQUENCE</scope>
    <source>
        <strain evidence="2">PSN293</strain>
    </source>
</reference>
<dbReference type="InterPro" id="IPR029058">
    <property type="entry name" value="AB_hydrolase_fold"/>
</dbReference>
<proteinExistence type="predicted"/>
<dbReference type="PANTHER" id="PTHR43194:SF5">
    <property type="entry name" value="PIMELOYL-[ACYL-CARRIER PROTEIN] METHYL ESTER ESTERASE"/>
    <property type="match status" value="1"/>
</dbReference>
<name>A0AAN7BAE9_9PEZI</name>
<organism evidence="2 3">
    <name type="scientific">Rhypophila decipiens</name>
    <dbReference type="NCBI Taxonomy" id="261697"/>
    <lineage>
        <taxon>Eukaryota</taxon>
        <taxon>Fungi</taxon>
        <taxon>Dikarya</taxon>
        <taxon>Ascomycota</taxon>
        <taxon>Pezizomycotina</taxon>
        <taxon>Sordariomycetes</taxon>
        <taxon>Sordariomycetidae</taxon>
        <taxon>Sordariales</taxon>
        <taxon>Naviculisporaceae</taxon>
        <taxon>Rhypophila</taxon>
    </lineage>
</organism>
<comment type="caution">
    <text evidence="2">The sequence shown here is derived from an EMBL/GenBank/DDBJ whole genome shotgun (WGS) entry which is preliminary data.</text>
</comment>
<dbReference type="Gene3D" id="3.40.50.1820">
    <property type="entry name" value="alpha/beta hydrolase"/>
    <property type="match status" value="1"/>
</dbReference>
<evidence type="ECO:0000259" key="1">
    <source>
        <dbReference type="Pfam" id="PF12697"/>
    </source>
</evidence>
<dbReference type="GO" id="GO:0016787">
    <property type="term" value="F:hydrolase activity"/>
    <property type="evidence" value="ECO:0007669"/>
    <property type="project" value="UniProtKB-KW"/>
</dbReference>
<dbReference type="AlphaFoldDB" id="A0AAN7BAE9"/>